<gene>
    <name evidence="3" type="ORF">GCM10025874_25630</name>
</gene>
<proteinExistence type="predicted"/>
<keyword evidence="1" id="KW-0472">Membrane</keyword>
<keyword evidence="1" id="KW-1133">Transmembrane helix</keyword>
<dbReference type="Pfam" id="PF13828">
    <property type="entry name" value="DUF4190"/>
    <property type="match status" value="1"/>
</dbReference>
<feature type="domain" description="DUF4190" evidence="2">
    <location>
        <begin position="15"/>
        <end position="73"/>
    </location>
</feature>
<dbReference type="RefSeq" id="WP_284233270.1">
    <property type="nucleotide sequence ID" value="NZ_BSUL01000001.1"/>
</dbReference>
<evidence type="ECO:0000256" key="1">
    <source>
        <dbReference type="SAM" id="Phobius"/>
    </source>
</evidence>
<evidence type="ECO:0000259" key="2">
    <source>
        <dbReference type="Pfam" id="PF13828"/>
    </source>
</evidence>
<dbReference type="InterPro" id="IPR025241">
    <property type="entry name" value="DUF4190"/>
</dbReference>
<dbReference type="Proteomes" id="UP001157160">
    <property type="component" value="Unassembled WGS sequence"/>
</dbReference>
<sequence length="91" mass="9573">MSQYQSSTVAPSRGLSIASLVVALASVLFGWTFIAPIAAFVLGIMGLRREPEGRGLAWAGIVVSALVLFGWVLIALAFAFGAVALPFLFFV</sequence>
<name>A0AA37XC54_9MICO</name>
<feature type="transmembrane region" description="Helical" evidence="1">
    <location>
        <begin position="56"/>
        <end position="89"/>
    </location>
</feature>
<protein>
    <recommendedName>
        <fullName evidence="2">DUF4190 domain-containing protein</fullName>
    </recommendedName>
</protein>
<reference evidence="3 4" key="1">
    <citation type="journal article" date="2014" name="Int. J. Syst. Evol. Microbiol.">
        <title>Complete genome sequence of Corynebacterium casei LMG S-19264T (=DSM 44701T), isolated from a smear-ripened cheese.</title>
        <authorList>
            <consortium name="US DOE Joint Genome Institute (JGI-PGF)"/>
            <person name="Walter F."/>
            <person name="Albersmeier A."/>
            <person name="Kalinowski J."/>
            <person name="Ruckert C."/>
        </authorList>
    </citation>
    <scope>NUCLEOTIDE SEQUENCE [LARGE SCALE GENOMIC DNA]</scope>
    <source>
        <strain evidence="3 4">NBRC 112289</strain>
    </source>
</reference>
<keyword evidence="4" id="KW-1185">Reference proteome</keyword>
<evidence type="ECO:0000313" key="3">
    <source>
        <dbReference type="EMBL" id="GMA29310.1"/>
    </source>
</evidence>
<organism evidence="3 4">
    <name type="scientific">Arenivirga flava</name>
    <dbReference type="NCBI Taxonomy" id="1930060"/>
    <lineage>
        <taxon>Bacteria</taxon>
        <taxon>Bacillati</taxon>
        <taxon>Actinomycetota</taxon>
        <taxon>Actinomycetes</taxon>
        <taxon>Micrococcales</taxon>
        <taxon>Microbacteriaceae</taxon>
        <taxon>Arenivirga</taxon>
    </lineage>
</organism>
<dbReference type="AlphaFoldDB" id="A0AA37XC54"/>
<keyword evidence="1" id="KW-0812">Transmembrane</keyword>
<dbReference type="EMBL" id="BSUL01000001">
    <property type="protein sequence ID" value="GMA29310.1"/>
    <property type="molecule type" value="Genomic_DNA"/>
</dbReference>
<accession>A0AA37XC54</accession>
<evidence type="ECO:0000313" key="4">
    <source>
        <dbReference type="Proteomes" id="UP001157160"/>
    </source>
</evidence>
<comment type="caution">
    <text evidence="3">The sequence shown here is derived from an EMBL/GenBank/DDBJ whole genome shotgun (WGS) entry which is preliminary data.</text>
</comment>
<feature type="transmembrane region" description="Helical" evidence="1">
    <location>
        <begin position="20"/>
        <end position="44"/>
    </location>
</feature>